<dbReference type="AlphaFoldDB" id="A0A6A4GE78"/>
<dbReference type="EMBL" id="ML770341">
    <property type="protein sequence ID" value="KAE9383741.1"/>
    <property type="molecule type" value="Genomic_DNA"/>
</dbReference>
<proteinExistence type="predicted"/>
<sequence>MRNPHEYSFLLEIILVLFTYSPLFICVHNSLSEPIISRNAILFKTRVQYRRPDNFAKKSCTCK</sequence>
<dbReference type="Proteomes" id="UP000799118">
    <property type="component" value="Unassembled WGS sequence"/>
</dbReference>
<keyword evidence="3" id="KW-1185">Reference proteome</keyword>
<evidence type="ECO:0000313" key="3">
    <source>
        <dbReference type="Proteomes" id="UP000799118"/>
    </source>
</evidence>
<name>A0A6A4GE78_9AGAR</name>
<organism evidence="2 3">
    <name type="scientific">Gymnopus androsaceus JB14</name>
    <dbReference type="NCBI Taxonomy" id="1447944"/>
    <lineage>
        <taxon>Eukaryota</taxon>
        <taxon>Fungi</taxon>
        <taxon>Dikarya</taxon>
        <taxon>Basidiomycota</taxon>
        <taxon>Agaricomycotina</taxon>
        <taxon>Agaricomycetes</taxon>
        <taxon>Agaricomycetidae</taxon>
        <taxon>Agaricales</taxon>
        <taxon>Marasmiineae</taxon>
        <taxon>Omphalotaceae</taxon>
        <taxon>Gymnopus</taxon>
    </lineage>
</organism>
<accession>A0A6A4GE78</accession>
<keyword evidence="1" id="KW-0812">Transmembrane</keyword>
<evidence type="ECO:0000256" key="1">
    <source>
        <dbReference type="SAM" id="Phobius"/>
    </source>
</evidence>
<reference evidence="2" key="1">
    <citation type="journal article" date="2019" name="Environ. Microbiol.">
        <title>Fungal ecological strategies reflected in gene transcription - a case study of two litter decomposers.</title>
        <authorList>
            <person name="Barbi F."/>
            <person name="Kohler A."/>
            <person name="Barry K."/>
            <person name="Baskaran P."/>
            <person name="Daum C."/>
            <person name="Fauchery L."/>
            <person name="Ihrmark K."/>
            <person name="Kuo A."/>
            <person name="LaButti K."/>
            <person name="Lipzen A."/>
            <person name="Morin E."/>
            <person name="Grigoriev I.V."/>
            <person name="Henrissat B."/>
            <person name="Lindahl B."/>
            <person name="Martin F."/>
        </authorList>
    </citation>
    <scope>NUCLEOTIDE SEQUENCE</scope>
    <source>
        <strain evidence="2">JB14</strain>
    </source>
</reference>
<keyword evidence="1" id="KW-0472">Membrane</keyword>
<evidence type="ECO:0000313" key="2">
    <source>
        <dbReference type="EMBL" id="KAE9383741.1"/>
    </source>
</evidence>
<protein>
    <submittedName>
        <fullName evidence="2">Uncharacterized protein</fullName>
    </submittedName>
</protein>
<feature type="transmembrane region" description="Helical" evidence="1">
    <location>
        <begin position="7"/>
        <end position="25"/>
    </location>
</feature>
<gene>
    <name evidence="2" type="ORF">BT96DRAFT_718547</name>
</gene>
<keyword evidence="1" id="KW-1133">Transmembrane helix</keyword>